<dbReference type="AlphaFoldDB" id="A0A090X6D5"/>
<dbReference type="EMBL" id="BBNU01000013">
    <property type="protein sequence ID" value="GAL81092.1"/>
    <property type="molecule type" value="Genomic_DNA"/>
</dbReference>
<evidence type="ECO:0000313" key="6">
    <source>
        <dbReference type="EMBL" id="GAL81092.1"/>
    </source>
</evidence>
<feature type="domain" description="Sulfatase N-terminal" evidence="5">
    <location>
        <begin position="25"/>
        <end position="87"/>
    </location>
</feature>
<evidence type="ECO:0000259" key="5">
    <source>
        <dbReference type="Pfam" id="PF00884"/>
    </source>
</evidence>
<evidence type="ECO:0000256" key="4">
    <source>
        <dbReference type="ARBA" id="ARBA00022837"/>
    </source>
</evidence>
<dbReference type="PROSITE" id="PS00523">
    <property type="entry name" value="SULFATASE_1"/>
    <property type="match status" value="1"/>
</dbReference>
<accession>A0A090X6D5</accession>
<organism evidence="6 7">
    <name type="scientific">Algibacter lectus</name>
    <dbReference type="NCBI Taxonomy" id="221126"/>
    <lineage>
        <taxon>Bacteria</taxon>
        <taxon>Pseudomonadati</taxon>
        <taxon>Bacteroidota</taxon>
        <taxon>Flavobacteriia</taxon>
        <taxon>Flavobacteriales</taxon>
        <taxon>Flavobacteriaceae</taxon>
        <taxon>Algibacter</taxon>
    </lineage>
</organism>
<dbReference type="Pfam" id="PF00884">
    <property type="entry name" value="Sulfatase"/>
    <property type="match status" value="1"/>
</dbReference>
<evidence type="ECO:0000313" key="7">
    <source>
        <dbReference type="Proteomes" id="UP000029643"/>
    </source>
</evidence>
<reference evidence="6 7" key="1">
    <citation type="journal article" date="2014" name="Genome Announc.">
        <title>Draft Genome Sequences of Marine Flavobacterium Algibacter lectus Strains SS8 and NR4.</title>
        <authorList>
            <person name="Takatani N."/>
            <person name="Nakanishi M."/>
            <person name="Meirelles P."/>
            <person name="Mino S."/>
            <person name="Suda W."/>
            <person name="Oshima K."/>
            <person name="Hattori M."/>
            <person name="Ohkuma M."/>
            <person name="Hosokawa M."/>
            <person name="Miyashita K."/>
            <person name="Thompson F.L."/>
            <person name="Niwa A."/>
            <person name="Sawabe T."/>
            <person name="Sawabe T."/>
        </authorList>
    </citation>
    <scope>NUCLEOTIDE SEQUENCE [LARGE SCALE GENOMIC DNA]</scope>
    <source>
        <strain evidence="7">JCM19274</strain>
    </source>
</reference>
<dbReference type="GO" id="GO:0004065">
    <property type="term" value="F:arylsulfatase activity"/>
    <property type="evidence" value="ECO:0007669"/>
    <property type="project" value="UniProtKB-EC"/>
</dbReference>
<dbReference type="Gene3D" id="3.40.720.10">
    <property type="entry name" value="Alkaline Phosphatase, subunit A"/>
    <property type="match status" value="1"/>
</dbReference>
<dbReference type="InterPro" id="IPR050738">
    <property type="entry name" value="Sulfatase"/>
</dbReference>
<proteinExistence type="inferred from homology"/>
<dbReference type="GO" id="GO:0046872">
    <property type="term" value="F:metal ion binding"/>
    <property type="evidence" value="ECO:0007669"/>
    <property type="project" value="UniProtKB-KW"/>
</dbReference>
<keyword evidence="3 6" id="KW-0378">Hydrolase</keyword>
<dbReference type="Proteomes" id="UP000029643">
    <property type="component" value="Unassembled WGS sequence"/>
</dbReference>
<gene>
    <name evidence="6" type="ORF">JCM19274_2266</name>
</gene>
<dbReference type="SUPFAM" id="SSF53649">
    <property type="entry name" value="Alkaline phosphatase-like"/>
    <property type="match status" value="1"/>
</dbReference>
<name>A0A090X6D5_9FLAO</name>
<dbReference type="InterPro" id="IPR024607">
    <property type="entry name" value="Sulfatase_CS"/>
</dbReference>
<keyword evidence="4" id="KW-0106">Calcium</keyword>
<protein>
    <submittedName>
        <fullName evidence="6">Arylsulfatase</fullName>
        <ecNumber evidence="6">3.1.6.1</ecNumber>
    </submittedName>
</protein>
<keyword evidence="2" id="KW-0479">Metal-binding</keyword>
<evidence type="ECO:0000256" key="1">
    <source>
        <dbReference type="ARBA" id="ARBA00008779"/>
    </source>
</evidence>
<dbReference type="InterPro" id="IPR000917">
    <property type="entry name" value="Sulfatase_N"/>
</dbReference>
<dbReference type="PANTHER" id="PTHR42693:SF53">
    <property type="entry name" value="ENDO-4-O-SULFATASE"/>
    <property type="match status" value="1"/>
</dbReference>
<evidence type="ECO:0000256" key="3">
    <source>
        <dbReference type="ARBA" id="ARBA00022801"/>
    </source>
</evidence>
<dbReference type="PANTHER" id="PTHR42693">
    <property type="entry name" value="ARYLSULFATASE FAMILY MEMBER"/>
    <property type="match status" value="1"/>
</dbReference>
<dbReference type="InterPro" id="IPR017850">
    <property type="entry name" value="Alkaline_phosphatase_core_sf"/>
</dbReference>
<sequence length="102" mass="11271">MFAVVSCKSNTRKPVVKNDVEKPKPNIVVIYLDDLGGYGDLSCYGATELQTPNIDALADGGVKFTNGYASSATCTPSRYALLTGMYPWKIKTLKYYQAMRLY</sequence>
<evidence type="ECO:0000256" key="2">
    <source>
        <dbReference type="ARBA" id="ARBA00022723"/>
    </source>
</evidence>
<comment type="similarity">
    <text evidence="1">Belongs to the sulfatase family.</text>
</comment>
<dbReference type="EC" id="3.1.6.1" evidence="6"/>
<comment type="caution">
    <text evidence="6">The sequence shown here is derived from an EMBL/GenBank/DDBJ whole genome shotgun (WGS) entry which is preliminary data.</text>
</comment>